<evidence type="ECO:0000256" key="1">
    <source>
        <dbReference type="SAM" id="Phobius"/>
    </source>
</evidence>
<comment type="caution">
    <text evidence="2">The sequence shown here is derived from an EMBL/GenBank/DDBJ whole genome shotgun (WGS) entry which is preliminary data.</text>
</comment>
<feature type="transmembrane region" description="Helical" evidence="1">
    <location>
        <begin position="44"/>
        <end position="61"/>
    </location>
</feature>
<dbReference type="PANTHER" id="PTHR35043:SF7">
    <property type="entry name" value="TRANSCRIPTION FACTOR DOMAIN-CONTAINING PROTEIN"/>
    <property type="match status" value="1"/>
</dbReference>
<gene>
    <name evidence="2" type="ORF">PG994_012179</name>
</gene>
<dbReference type="RefSeq" id="XP_066712698.1">
    <property type="nucleotide sequence ID" value="XM_066863588.1"/>
</dbReference>
<keyword evidence="1" id="KW-0472">Membrane</keyword>
<keyword evidence="1" id="KW-0812">Transmembrane</keyword>
<dbReference type="EMBL" id="JAQQWL010000011">
    <property type="protein sequence ID" value="KAK8050449.1"/>
    <property type="molecule type" value="Genomic_DNA"/>
</dbReference>
<dbReference type="Proteomes" id="UP001480595">
    <property type="component" value="Unassembled WGS sequence"/>
</dbReference>
<keyword evidence="3" id="KW-1185">Reference proteome</keyword>
<name>A0ABR1TXN7_9PEZI</name>
<evidence type="ECO:0000313" key="2">
    <source>
        <dbReference type="EMBL" id="KAK8050449.1"/>
    </source>
</evidence>
<evidence type="ECO:0000313" key="3">
    <source>
        <dbReference type="Proteomes" id="UP001480595"/>
    </source>
</evidence>
<accession>A0ABR1TXN7</accession>
<dbReference type="GeneID" id="92096651"/>
<organism evidence="2 3">
    <name type="scientific">Apiospora phragmitis</name>
    <dbReference type="NCBI Taxonomy" id="2905665"/>
    <lineage>
        <taxon>Eukaryota</taxon>
        <taxon>Fungi</taxon>
        <taxon>Dikarya</taxon>
        <taxon>Ascomycota</taxon>
        <taxon>Pezizomycotina</taxon>
        <taxon>Sordariomycetes</taxon>
        <taxon>Xylariomycetidae</taxon>
        <taxon>Amphisphaeriales</taxon>
        <taxon>Apiosporaceae</taxon>
        <taxon>Apiospora</taxon>
    </lineage>
</organism>
<feature type="transmembrane region" description="Helical" evidence="1">
    <location>
        <begin position="81"/>
        <end position="101"/>
    </location>
</feature>
<sequence length="456" mass="51380">MALAEDTARTIRDQLDGNEHNITDLQTGMAPSWVSAQIYRSTSSILWSCIVTLTACVYTALHLNISGKKGWWPRLVTKLKWVAVGLFIPEVPIYLAIAQFVEARWVAKHLTALQRADSKVDQKYKFDLNYGFFVVMGGLQVSLDHLKEKETREDRVFGQILDHDCRKTISGVGVVTLAQASKFVYIYPDSITDRSKANSIQKGLVLIQIVWMALQCIFRHAHGLPLTLLELHTFVHVASALFMYCFWFKKPLDIGSPEVVDFEGFQGILNLLLLEYHAWDLIKTGNLLIVPVDSTEIPHYEKCWVEDKHDDNSTEALLDPVPHRRKYHAIVAPARDADNNPIFVTPVDTDAAFAQQDTIVLQCSEYLRCGLRFLDQPQTLSKAECDALASAVDAYWRLGGARSRIPEMYDEKLIGPAVGPDRGFLGTYGLYATKSDSRAPFQHQSNVLTHTKRRGS</sequence>
<proteinExistence type="predicted"/>
<keyword evidence="1" id="KW-1133">Transmembrane helix</keyword>
<reference evidence="2 3" key="1">
    <citation type="submission" date="2023-01" db="EMBL/GenBank/DDBJ databases">
        <title>Analysis of 21 Apiospora genomes using comparative genomics revels a genus with tremendous synthesis potential of carbohydrate active enzymes and secondary metabolites.</title>
        <authorList>
            <person name="Sorensen T."/>
        </authorList>
    </citation>
    <scope>NUCLEOTIDE SEQUENCE [LARGE SCALE GENOMIC DNA]</scope>
    <source>
        <strain evidence="2 3">CBS 135458</strain>
    </source>
</reference>
<dbReference type="PANTHER" id="PTHR35043">
    <property type="entry name" value="TRANSCRIPTION FACTOR DOMAIN-CONTAINING PROTEIN"/>
    <property type="match status" value="1"/>
</dbReference>
<protein>
    <submittedName>
        <fullName evidence="2">Uncharacterized protein</fullName>
    </submittedName>
</protein>